<feature type="domain" description="Type II secretion system protein GspC N-terminal" evidence="10">
    <location>
        <begin position="64"/>
        <end position="124"/>
    </location>
</feature>
<comment type="subcellular location">
    <subcellularLocation>
        <location evidence="1">Cell inner membrane</location>
    </subcellularLocation>
</comment>
<feature type="region of interest" description="Disordered" evidence="9">
    <location>
        <begin position="133"/>
        <end position="242"/>
    </location>
</feature>
<evidence type="ECO:0000256" key="6">
    <source>
        <dbReference type="ARBA" id="ARBA00022927"/>
    </source>
</evidence>
<keyword evidence="8" id="KW-0472">Membrane</keyword>
<keyword evidence="7" id="KW-1133">Transmembrane helix</keyword>
<feature type="compositionally biased region" description="Pro residues" evidence="9">
    <location>
        <begin position="212"/>
        <end position="223"/>
    </location>
</feature>
<feature type="compositionally biased region" description="Low complexity" evidence="9">
    <location>
        <begin position="224"/>
        <end position="242"/>
    </location>
</feature>
<evidence type="ECO:0000256" key="2">
    <source>
        <dbReference type="ARBA" id="ARBA00022448"/>
    </source>
</evidence>
<keyword evidence="6" id="KW-0653">Protein transport</keyword>
<evidence type="ECO:0000313" key="11">
    <source>
        <dbReference type="EMBL" id="MCS0629186.1"/>
    </source>
</evidence>
<evidence type="ECO:0000256" key="4">
    <source>
        <dbReference type="ARBA" id="ARBA00022519"/>
    </source>
</evidence>
<name>A0ABT2BVN3_9BURK</name>
<keyword evidence="2" id="KW-0813">Transport</keyword>
<feature type="compositionally biased region" description="Polar residues" evidence="9">
    <location>
        <begin position="162"/>
        <end position="173"/>
    </location>
</feature>
<organism evidence="11 12">
    <name type="scientific">Telluria mixta</name>
    <dbReference type="NCBI Taxonomy" id="34071"/>
    <lineage>
        <taxon>Bacteria</taxon>
        <taxon>Pseudomonadati</taxon>
        <taxon>Pseudomonadota</taxon>
        <taxon>Betaproteobacteria</taxon>
        <taxon>Burkholderiales</taxon>
        <taxon>Oxalobacteraceae</taxon>
        <taxon>Telluria group</taxon>
        <taxon>Telluria</taxon>
    </lineage>
</organism>
<keyword evidence="3" id="KW-1003">Cell membrane</keyword>
<keyword evidence="4" id="KW-0997">Cell inner membrane</keyword>
<dbReference type="Proteomes" id="UP001165263">
    <property type="component" value="Unassembled WGS sequence"/>
</dbReference>
<evidence type="ECO:0000256" key="9">
    <source>
        <dbReference type="SAM" id="MobiDB-lite"/>
    </source>
</evidence>
<gene>
    <name evidence="11" type="ORF">NX786_07560</name>
</gene>
<dbReference type="EMBL" id="JANUHC010000002">
    <property type="protein sequence ID" value="MCS0629186.1"/>
    <property type="molecule type" value="Genomic_DNA"/>
</dbReference>
<reference evidence="11" key="1">
    <citation type="submission" date="2022-08" db="EMBL/GenBank/DDBJ databases">
        <title>Reclassification of Massilia species as members of the genera Telluria, Duganella, Pseudoduganella, Mokoshia gen. nov. and Zemynaea gen. nov. using orthogonal and non-orthogonal genome-based approaches.</title>
        <authorList>
            <person name="Bowman J.P."/>
        </authorList>
    </citation>
    <scope>NUCLEOTIDE SEQUENCE</scope>
    <source>
        <strain evidence="11">LMG 11547</strain>
    </source>
</reference>
<dbReference type="Gene3D" id="2.30.30.830">
    <property type="match status" value="1"/>
</dbReference>
<dbReference type="RefSeq" id="WP_259448342.1">
    <property type="nucleotide sequence ID" value="NZ_CP119520.1"/>
</dbReference>
<proteinExistence type="predicted"/>
<dbReference type="Pfam" id="PF11356">
    <property type="entry name" value="T2SSC"/>
    <property type="match status" value="1"/>
</dbReference>
<keyword evidence="5" id="KW-0812">Transmembrane</keyword>
<evidence type="ECO:0000256" key="7">
    <source>
        <dbReference type="ARBA" id="ARBA00022989"/>
    </source>
</evidence>
<comment type="caution">
    <text evidence="11">The sequence shown here is derived from an EMBL/GenBank/DDBJ whole genome shotgun (WGS) entry which is preliminary data.</text>
</comment>
<evidence type="ECO:0000256" key="1">
    <source>
        <dbReference type="ARBA" id="ARBA00004533"/>
    </source>
</evidence>
<keyword evidence="12" id="KW-1185">Reference proteome</keyword>
<evidence type="ECO:0000256" key="8">
    <source>
        <dbReference type="ARBA" id="ARBA00023136"/>
    </source>
</evidence>
<protein>
    <recommendedName>
        <fullName evidence="10">Type II secretion system protein GspC N-terminal domain-containing protein</fullName>
    </recommendedName>
</protein>
<dbReference type="InterPro" id="IPR024961">
    <property type="entry name" value="T2SS_GspC_N"/>
</dbReference>
<evidence type="ECO:0000256" key="3">
    <source>
        <dbReference type="ARBA" id="ARBA00022475"/>
    </source>
</evidence>
<accession>A0ABT2BVN3</accession>
<evidence type="ECO:0000256" key="5">
    <source>
        <dbReference type="ARBA" id="ARBA00022692"/>
    </source>
</evidence>
<evidence type="ECO:0000259" key="10">
    <source>
        <dbReference type="Pfam" id="PF11356"/>
    </source>
</evidence>
<sequence>MNKRLPLLLSLLGVILLAVSLAYWILQLYQPPQRPIAAVPQAAMPDPAIDAAATLFGGQVSVASATNYQLTGVVADGNSSVAIIVAEGAPPKALRVGKELAPGITLAEVHPRYVMLSDGGVMKRVDLATDTKPAAAMGGAPGGVPPSGMPGGAQPGGMPQQNFPQPQQITTAPAASPVQAVPEPPMAPGAVQQQPQQQPSMTNPGDVGTHDNPPPANPNPINPPQNGQQMPPQNPAGQMNTQ</sequence>
<evidence type="ECO:0000313" key="12">
    <source>
        <dbReference type="Proteomes" id="UP001165263"/>
    </source>
</evidence>